<evidence type="ECO:0000313" key="6">
    <source>
        <dbReference type="EMBL" id="KXI28323.1"/>
    </source>
</evidence>
<organism evidence="6 7">
    <name type="scientific">Paraglaciecola hydrolytica</name>
    <dbReference type="NCBI Taxonomy" id="1799789"/>
    <lineage>
        <taxon>Bacteria</taxon>
        <taxon>Pseudomonadati</taxon>
        <taxon>Pseudomonadota</taxon>
        <taxon>Gammaproteobacteria</taxon>
        <taxon>Alteromonadales</taxon>
        <taxon>Alteromonadaceae</taxon>
        <taxon>Paraglaciecola</taxon>
    </lineage>
</organism>
<keyword evidence="2 5" id="KW-0812">Transmembrane</keyword>
<feature type="transmembrane region" description="Helical" evidence="5">
    <location>
        <begin position="110"/>
        <end position="128"/>
    </location>
</feature>
<dbReference type="InterPro" id="IPR023352">
    <property type="entry name" value="MAPEG-like_dom_sf"/>
</dbReference>
<protein>
    <recommendedName>
        <fullName evidence="8">MAPEG family protein</fullName>
    </recommendedName>
</protein>
<dbReference type="Pfam" id="PF01124">
    <property type="entry name" value="MAPEG"/>
    <property type="match status" value="1"/>
</dbReference>
<evidence type="ECO:0008006" key="8">
    <source>
        <dbReference type="Google" id="ProtNLM"/>
    </source>
</evidence>
<accession>A0A135ZZB1</accession>
<proteinExistence type="predicted"/>
<dbReference type="PANTHER" id="PTHR35371:SF1">
    <property type="entry name" value="BLR7753 PROTEIN"/>
    <property type="match status" value="1"/>
</dbReference>
<evidence type="ECO:0000256" key="3">
    <source>
        <dbReference type="ARBA" id="ARBA00022989"/>
    </source>
</evidence>
<keyword evidence="3 5" id="KW-1133">Transmembrane helix</keyword>
<comment type="subcellular location">
    <subcellularLocation>
        <location evidence="1">Membrane</location>
    </subcellularLocation>
</comment>
<dbReference type="Proteomes" id="UP000070299">
    <property type="component" value="Unassembled WGS sequence"/>
</dbReference>
<dbReference type="Gene3D" id="1.20.120.550">
    <property type="entry name" value="Membrane associated eicosanoid/glutathione metabolism-like domain"/>
    <property type="match status" value="1"/>
</dbReference>
<evidence type="ECO:0000256" key="4">
    <source>
        <dbReference type="ARBA" id="ARBA00023136"/>
    </source>
</evidence>
<name>A0A135ZZB1_9ALTE</name>
<comment type="caution">
    <text evidence="6">The sequence shown here is derived from an EMBL/GenBank/DDBJ whole genome shotgun (WGS) entry which is preliminary data.</text>
</comment>
<dbReference type="SUPFAM" id="SSF161084">
    <property type="entry name" value="MAPEG domain-like"/>
    <property type="match status" value="1"/>
</dbReference>
<dbReference type="RefSeq" id="WP_068378496.1">
    <property type="nucleotide sequence ID" value="NZ_LSNE01000007.1"/>
</dbReference>
<evidence type="ECO:0000256" key="5">
    <source>
        <dbReference type="SAM" id="Phobius"/>
    </source>
</evidence>
<dbReference type="STRING" id="1799789.AX660_18310"/>
<keyword evidence="7" id="KW-1185">Reference proteome</keyword>
<dbReference type="InterPro" id="IPR001129">
    <property type="entry name" value="Membr-assoc_MAPEG"/>
</dbReference>
<dbReference type="EMBL" id="LSNE01000007">
    <property type="protein sequence ID" value="KXI28323.1"/>
    <property type="molecule type" value="Genomic_DNA"/>
</dbReference>
<evidence type="ECO:0000313" key="7">
    <source>
        <dbReference type="Proteomes" id="UP000070299"/>
    </source>
</evidence>
<evidence type="ECO:0000256" key="2">
    <source>
        <dbReference type="ARBA" id="ARBA00022692"/>
    </source>
</evidence>
<keyword evidence="4 5" id="KW-0472">Membrane</keyword>
<evidence type="ECO:0000256" key="1">
    <source>
        <dbReference type="ARBA" id="ARBA00004370"/>
    </source>
</evidence>
<reference evidence="7" key="1">
    <citation type="submission" date="2016-02" db="EMBL/GenBank/DDBJ databases">
        <authorList>
            <person name="Schultz-Johansen M."/>
            <person name="Glaring M.A."/>
            <person name="Bech P.K."/>
            <person name="Stougaard P."/>
        </authorList>
    </citation>
    <scope>NUCLEOTIDE SEQUENCE [LARGE SCALE GENOMIC DNA]</scope>
    <source>
        <strain evidence="7">S66</strain>
    </source>
</reference>
<dbReference type="AlphaFoldDB" id="A0A135ZZB1"/>
<gene>
    <name evidence="6" type="ORF">AX660_18310</name>
</gene>
<dbReference type="PANTHER" id="PTHR35371">
    <property type="entry name" value="INNER MEMBRANE PROTEIN"/>
    <property type="match status" value="1"/>
</dbReference>
<dbReference type="OrthoDB" id="513661at2"/>
<sequence length="129" mass="14112">MTLILVCLLIATLMPIIAKAPLVFAQNKQPGGYDNHHPRAQQNALLGFGARAKAAHENCFEALIMFTPGALAVVALNQVGPIAQYLCIAFIVARVAYLFCYWFDVHLVRSICWGLGFCCSISLIVLALY</sequence>
<dbReference type="GO" id="GO:0016020">
    <property type="term" value="C:membrane"/>
    <property type="evidence" value="ECO:0007669"/>
    <property type="project" value="UniProtKB-SubCell"/>
</dbReference>